<feature type="transmembrane region" description="Helical" evidence="1">
    <location>
        <begin position="20"/>
        <end position="40"/>
    </location>
</feature>
<organism evidence="3 4">
    <name type="scientific">candidate division KSB3 bacterium</name>
    <dbReference type="NCBI Taxonomy" id="2044937"/>
    <lineage>
        <taxon>Bacteria</taxon>
        <taxon>candidate division KSB3</taxon>
    </lineage>
</organism>
<evidence type="ECO:0000313" key="4">
    <source>
        <dbReference type="Proteomes" id="UP000230821"/>
    </source>
</evidence>
<accession>A0A2G6K7K7</accession>
<evidence type="ECO:0000259" key="2">
    <source>
        <dbReference type="PROSITE" id="PS51201"/>
    </source>
</evidence>
<dbReference type="PANTHER" id="PTHR43833">
    <property type="entry name" value="POTASSIUM CHANNEL PROTEIN 2-RELATED-RELATED"/>
    <property type="match status" value="1"/>
</dbReference>
<proteinExistence type="predicted"/>
<dbReference type="PROSITE" id="PS51201">
    <property type="entry name" value="RCK_N"/>
    <property type="match status" value="1"/>
</dbReference>
<dbReference type="GO" id="GO:0006813">
    <property type="term" value="P:potassium ion transport"/>
    <property type="evidence" value="ECO:0007669"/>
    <property type="project" value="InterPro"/>
</dbReference>
<reference evidence="3 4" key="1">
    <citation type="submission" date="2017-10" db="EMBL/GenBank/DDBJ databases">
        <title>Novel microbial diversity and functional potential in the marine mammal oral microbiome.</title>
        <authorList>
            <person name="Dudek N.K."/>
            <person name="Sun C.L."/>
            <person name="Burstein D."/>
            <person name="Kantor R.S."/>
            <person name="Aliaga Goltsman D.S."/>
            <person name="Bik E.M."/>
            <person name="Thomas B.C."/>
            <person name="Banfield J.F."/>
            <person name="Relman D.A."/>
        </authorList>
    </citation>
    <scope>NUCLEOTIDE SEQUENCE [LARGE SCALE GENOMIC DNA]</scope>
    <source>
        <strain evidence="3">DOLJORAL78_47_16</strain>
    </source>
</reference>
<dbReference type="Gene3D" id="3.40.50.720">
    <property type="entry name" value="NAD(P)-binding Rossmann-like Domain"/>
    <property type="match status" value="1"/>
</dbReference>
<dbReference type="Proteomes" id="UP000230821">
    <property type="component" value="Unassembled WGS sequence"/>
</dbReference>
<keyword evidence="1" id="KW-1133">Transmembrane helix</keyword>
<dbReference type="Pfam" id="PF22614">
    <property type="entry name" value="Slo-like_RCK"/>
    <property type="match status" value="1"/>
</dbReference>
<name>A0A2G6K7K7_9BACT</name>
<dbReference type="SUPFAM" id="SSF81324">
    <property type="entry name" value="Voltage-gated potassium channels"/>
    <property type="match status" value="1"/>
</dbReference>
<protein>
    <submittedName>
        <fullName evidence="3">Potassium transporter</fullName>
    </submittedName>
</protein>
<evidence type="ECO:0000256" key="1">
    <source>
        <dbReference type="SAM" id="Phobius"/>
    </source>
</evidence>
<dbReference type="InterPro" id="IPR036291">
    <property type="entry name" value="NAD(P)-bd_dom_sf"/>
</dbReference>
<keyword evidence="1" id="KW-0472">Membrane</keyword>
<dbReference type="AlphaFoldDB" id="A0A2G6K7K7"/>
<dbReference type="Gene3D" id="1.10.287.70">
    <property type="match status" value="1"/>
</dbReference>
<comment type="caution">
    <text evidence="3">The sequence shown here is derived from an EMBL/GenBank/DDBJ whole genome shotgun (WGS) entry which is preliminary data.</text>
</comment>
<feature type="transmembrane region" description="Helical" evidence="1">
    <location>
        <begin position="47"/>
        <end position="66"/>
    </location>
</feature>
<dbReference type="InterPro" id="IPR003148">
    <property type="entry name" value="RCK_N"/>
</dbReference>
<feature type="domain" description="RCK N-terminal" evidence="2">
    <location>
        <begin position="114"/>
        <end position="247"/>
    </location>
</feature>
<keyword evidence="1" id="KW-0812">Transmembrane</keyword>
<dbReference type="EMBL" id="PDSK01000134">
    <property type="protein sequence ID" value="PIE31643.1"/>
    <property type="molecule type" value="Genomic_DNA"/>
</dbReference>
<evidence type="ECO:0000313" key="3">
    <source>
        <dbReference type="EMBL" id="PIE31643.1"/>
    </source>
</evidence>
<dbReference type="SUPFAM" id="SSF51735">
    <property type="entry name" value="NAD(P)-binding Rossmann-fold domains"/>
    <property type="match status" value="1"/>
</dbReference>
<feature type="transmembrane region" description="Helical" evidence="1">
    <location>
        <begin position="72"/>
        <end position="94"/>
    </location>
</feature>
<sequence length="360" mass="41364">MEFFLSLHWWENLFRKHFWRAVGASLLLFFIFSVFLIYHFERQYDPYLSIFDAFRIVLVFFLGEYGDTPKTLIGRVLSVILFILGIGVVAALIGKIASIFVEMKVEVKMPKELESHLVICNWHDSGDRIVRELHSPLAAPETDILIVSKDEIDELELRNSPAYEKVYFIRSDPTMHDVLRRARAHHAKSVIILADPHCSDPDAQTALISLAITKLERHVKRKPHIIAEVINPQKVQHLIDAGVDEWVCSANYGLGILAQSALFGKISDVYQQLLTYSEETNEIYLIDEEKYPESFLGKTFQEIAQILNNDRNPTNPCILLGIKRDERVVLNPKKEDFITFQSGDSLIVMSFDQPDLTYLK</sequence>
<dbReference type="PANTHER" id="PTHR43833:SF9">
    <property type="entry name" value="POTASSIUM CHANNEL PROTEIN YUGO-RELATED"/>
    <property type="match status" value="1"/>
</dbReference>
<gene>
    <name evidence="3" type="ORF">CSA56_17680</name>
</gene>
<dbReference type="InterPro" id="IPR050721">
    <property type="entry name" value="Trk_Ktr_HKT_K-transport"/>
</dbReference>